<evidence type="ECO:0000313" key="1">
    <source>
        <dbReference type="EMBL" id="KAH0887929.1"/>
    </source>
</evidence>
<organism evidence="1 2">
    <name type="scientific">Brassica napus</name>
    <name type="common">Rape</name>
    <dbReference type="NCBI Taxonomy" id="3708"/>
    <lineage>
        <taxon>Eukaryota</taxon>
        <taxon>Viridiplantae</taxon>
        <taxon>Streptophyta</taxon>
        <taxon>Embryophyta</taxon>
        <taxon>Tracheophyta</taxon>
        <taxon>Spermatophyta</taxon>
        <taxon>Magnoliopsida</taxon>
        <taxon>eudicotyledons</taxon>
        <taxon>Gunneridae</taxon>
        <taxon>Pentapetalae</taxon>
        <taxon>rosids</taxon>
        <taxon>malvids</taxon>
        <taxon>Brassicales</taxon>
        <taxon>Brassicaceae</taxon>
        <taxon>Brassiceae</taxon>
        <taxon>Brassica</taxon>
    </lineage>
</organism>
<keyword evidence="2" id="KW-1185">Reference proteome</keyword>
<evidence type="ECO:0000313" key="2">
    <source>
        <dbReference type="Proteomes" id="UP000824890"/>
    </source>
</evidence>
<reference evidence="1 2" key="1">
    <citation type="submission" date="2021-05" db="EMBL/GenBank/DDBJ databases">
        <title>Genome Assembly of Synthetic Allotetraploid Brassica napus Reveals Homoeologous Exchanges between Subgenomes.</title>
        <authorList>
            <person name="Davis J.T."/>
        </authorList>
    </citation>
    <scope>NUCLEOTIDE SEQUENCE [LARGE SCALE GENOMIC DNA]</scope>
    <source>
        <strain evidence="2">cv. Da-Ae</strain>
        <tissue evidence="1">Seedling</tissue>
    </source>
</reference>
<sequence length="288" mass="32371">VFLSDLKTGKCSSSYEHHTNISSVKSTVSDHKNRVMVTLKLENDESVTLSLFDCQTVSFHKKLESMRDDPKVVVDTNINPKMIGGRLFLNATSRKHRSVFYRLVVRDTGLPSAAPLLRHNYPGGDICLLPHVPPATAQMKAAIDQITGGDDILSNHPGVWDATDAAEQPTSGGSNAEEHLVPAGGNTLKSTYLQLLLCFHQLKSSSSDGTKILDIFEWSNNIAAVDKLWLQLKRSLREVLIVKRKSYGTSMMFLMPPRACELKELQKRCTKRFYYKEMEKFLQLVYRV</sequence>
<evidence type="ECO:0008006" key="3">
    <source>
        <dbReference type="Google" id="ProtNLM"/>
    </source>
</evidence>
<gene>
    <name evidence="1" type="ORF">HID58_050358</name>
</gene>
<dbReference type="EMBL" id="JAGKQM010000013">
    <property type="protein sequence ID" value="KAH0887929.1"/>
    <property type="molecule type" value="Genomic_DNA"/>
</dbReference>
<comment type="caution">
    <text evidence="1">The sequence shown here is derived from an EMBL/GenBank/DDBJ whole genome shotgun (WGS) entry which is preliminary data.</text>
</comment>
<dbReference type="Proteomes" id="UP000824890">
    <property type="component" value="Unassembled WGS sequence"/>
</dbReference>
<proteinExistence type="predicted"/>
<accession>A0ABQ8A5X4</accession>
<name>A0ABQ8A5X4_BRANA</name>
<protein>
    <recommendedName>
        <fullName evidence="3">Telomeric single stranded DNA binding POT1/Cdc13 domain-containing protein</fullName>
    </recommendedName>
</protein>
<feature type="non-terminal residue" evidence="1">
    <location>
        <position position="1"/>
    </location>
</feature>